<reference evidence="3" key="1">
    <citation type="journal article" date="2020" name="Nat. Commun.">
        <title>Genome sequence of the cluster root forming white lupin.</title>
        <authorList>
            <person name="Hufnagel B."/>
            <person name="Marques A."/>
            <person name="Soriano A."/>
            <person name="Marques L."/>
            <person name="Divol F."/>
            <person name="Doumas P."/>
            <person name="Sallet E."/>
            <person name="Mancinotti D."/>
            <person name="Carrere S."/>
            <person name="Marande W."/>
            <person name="Arribat S."/>
            <person name="Keller J."/>
            <person name="Huneau C."/>
            <person name="Blein T."/>
            <person name="Aime D."/>
            <person name="Laguerre M."/>
            <person name="Taylor J."/>
            <person name="Schubert V."/>
            <person name="Nelson M."/>
            <person name="Geu-Flores F."/>
            <person name="Crespi M."/>
            <person name="Gallardo-Guerrero K."/>
            <person name="Delaux P.-M."/>
            <person name="Salse J."/>
            <person name="Berges H."/>
            <person name="Guyot R."/>
            <person name="Gouzy J."/>
            <person name="Peret B."/>
        </authorList>
    </citation>
    <scope>NUCLEOTIDE SEQUENCE [LARGE SCALE GENOMIC DNA]</scope>
    <source>
        <strain evidence="3">cv. Amiga</strain>
    </source>
</reference>
<dbReference type="EMBL" id="WOCE01000009">
    <property type="protein sequence ID" value="KAE9606874.1"/>
    <property type="molecule type" value="Genomic_DNA"/>
</dbReference>
<evidence type="ECO:0000313" key="2">
    <source>
        <dbReference type="EMBL" id="KAE9606874.1"/>
    </source>
</evidence>
<keyword evidence="1" id="KW-0812">Transmembrane</keyword>
<keyword evidence="1" id="KW-1133">Transmembrane helix</keyword>
<dbReference type="Proteomes" id="UP000447434">
    <property type="component" value="Chromosome 9"/>
</dbReference>
<proteinExistence type="predicted"/>
<evidence type="ECO:0000256" key="1">
    <source>
        <dbReference type="SAM" id="Phobius"/>
    </source>
</evidence>
<keyword evidence="1" id="KW-0472">Membrane</keyword>
<feature type="transmembrane region" description="Helical" evidence="1">
    <location>
        <begin position="32"/>
        <end position="53"/>
    </location>
</feature>
<protein>
    <submittedName>
        <fullName evidence="2">Uncharacterized protein</fullName>
    </submittedName>
</protein>
<comment type="caution">
    <text evidence="2">The sequence shown here is derived from an EMBL/GenBank/DDBJ whole genome shotgun (WGS) entry which is preliminary data.</text>
</comment>
<name>A0A6A4Q034_LUPAL</name>
<dbReference type="AlphaFoldDB" id="A0A6A4Q034"/>
<evidence type="ECO:0000313" key="3">
    <source>
        <dbReference type="Proteomes" id="UP000447434"/>
    </source>
</evidence>
<accession>A0A6A4Q034</accession>
<keyword evidence="3" id="KW-1185">Reference proteome</keyword>
<organism evidence="2 3">
    <name type="scientific">Lupinus albus</name>
    <name type="common">White lupine</name>
    <name type="synonym">Lupinus termis</name>
    <dbReference type="NCBI Taxonomy" id="3870"/>
    <lineage>
        <taxon>Eukaryota</taxon>
        <taxon>Viridiplantae</taxon>
        <taxon>Streptophyta</taxon>
        <taxon>Embryophyta</taxon>
        <taxon>Tracheophyta</taxon>
        <taxon>Spermatophyta</taxon>
        <taxon>Magnoliopsida</taxon>
        <taxon>eudicotyledons</taxon>
        <taxon>Gunneridae</taxon>
        <taxon>Pentapetalae</taxon>
        <taxon>rosids</taxon>
        <taxon>fabids</taxon>
        <taxon>Fabales</taxon>
        <taxon>Fabaceae</taxon>
        <taxon>Papilionoideae</taxon>
        <taxon>50 kb inversion clade</taxon>
        <taxon>genistoids sensu lato</taxon>
        <taxon>core genistoids</taxon>
        <taxon>Genisteae</taxon>
        <taxon>Lupinus</taxon>
    </lineage>
</organism>
<gene>
    <name evidence="2" type="ORF">Lalb_Chr09g0324181</name>
</gene>
<sequence>MFTVIYKLTRPHCFLSCIRRCSHCHLSENGHYFFTVFILFFSILTLLPFFLNLNISIHQFFKSY</sequence>